<evidence type="ECO:0000256" key="3">
    <source>
        <dbReference type="ARBA" id="ARBA00006490"/>
    </source>
</evidence>
<dbReference type="GO" id="GO:0051536">
    <property type="term" value="F:iron-sulfur cluster binding"/>
    <property type="evidence" value="ECO:0007669"/>
    <property type="project" value="UniProtKB-KW"/>
</dbReference>
<evidence type="ECO:0000256" key="1">
    <source>
        <dbReference type="ARBA" id="ARBA00001933"/>
    </source>
</evidence>
<evidence type="ECO:0000256" key="13">
    <source>
        <dbReference type="ARBA" id="ARBA00050776"/>
    </source>
</evidence>
<evidence type="ECO:0000256" key="4">
    <source>
        <dbReference type="ARBA" id="ARBA00012239"/>
    </source>
</evidence>
<comment type="function">
    <text evidence="2">Catalyzes the removal of elemental sulfur atoms from cysteine to produce alanine. Seems to participate in the biosynthesis of the nitrogenase metalloclusters by providing the inorganic sulfur required for the Fe-S core formation.</text>
</comment>
<evidence type="ECO:0000256" key="6">
    <source>
        <dbReference type="ARBA" id="ARBA00022679"/>
    </source>
</evidence>
<dbReference type="EMBL" id="JAASRM010000001">
    <property type="protein sequence ID" value="NIK89177.1"/>
    <property type="molecule type" value="Genomic_DNA"/>
</dbReference>
<dbReference type="PROSITE" id="PS00595">
    <property type="entry name" value="AA_TRANSFER_CLASS_5"/>
    <property type="match status" value="1"/>
</dbReference>
<keyword evidence="11" id="KW-0535">Nitrogen fixation</keyword>
<dbReference type="PIRSF" id="PIRSF005572">
    <property type="entry name" value="NifS"/>
    <property type="match status" value="1"/>
</dbReference>
<dbReference type="GO" id="GO:0046872">
    <property type="term" value="F:metal ion binding"/>
    <property type="evidence" value="ECO:0007669"/>
    <property type="project" value="UniProtKB-KW"/>
</dbReference>
<name>A0A846N208_9PROT</name>
<dbReference type="Gene3D" id="1.10.260.50">
    <property type="match status" value="1"/>
</dbReference>
<evidence type="ECO:0000256" key="14">
    <source>
        <dbReference type="RuleBase" id="RU004504"/>
    </source>
</evidence>
<keyword evidence="9" id="KW-0408">Iron</keyword>
<comment type="similarity">
    <text evidence="3">Belongs to the class-V pyridoxal-phosphate-dependent aminotransferase family. NifS/IscS subfamily.</text>
</comment>
<dbReference type="FunFam" id="3.40.640.10:FF:000084">
    <property type="entry name" value="IscS-like cysteine desulfurase"/>
    <property type="match status" value="1"/>
</dbReference>
<dbReference type="InterPro" id="IPR020578">
    <property type="entry name" value="Aminotrans_V_PyrdxlP_BS"/>
</dbReference>
<dbReference type="SUPFAM" id="SSF53383">
    <property type="entry name" value="PLP-dependent transferases"/>
    <property type="match status" value="1"/>
</dbReference>
<dbReference type="Proteomes" id="UP000570514">
    <property type="component" value="Unassembled WGS sequence"/>
</dbReference>
<keyword evidence="6 16" id="KW-0808">Transferase</keyword>
<dbReference type="Gene3D" id="3.90.1150.10">
    <property type="entry name" value="Aspartate Aminotransferase, domain 1"/>
    <property type="match status" value="1"/>
</dbReference>
<dbReference type="Pfam" id="PF00266">
    <property type="entry name" value="Aminotran_5"/>
    <property type="match status" value="1"/>
</dbReference>
<organism evidence="16 17">
    <name type="scientific">Rhizomicrobium palustre</name>
    <dbReference type="NCBI Taxonomy" id="189966"/>
    <lineage>
        <taxon>Bacteria</taxon>
        <taxon>Pseudomonadati</taxon>
        <taxon>Pseudomonadota</taxon>
        <taxon>Alphaproteobacteria</taxon>
        <taxon>Micropepsales</taxon>
        <taxon>Micropepsaceae</taxon>
        <taxon>Rhizomicrobium</taxon>
    </lineage>
</organism>
<dbReference type="RefSeq" id="WP_167083289.1">
    <property type="nucleotide sequence ID" value="NZ_BAAADC010000001.1"/>
</dbReference>
<evidence type="ECO:0000313" key="17">
    <source>
        <dbReference type="Proteomes" id="UP000570514"/>
    </source>
</evidence>
<dbReference type="GO" id="GO:0031071">
    <property type="term" value="F:cysteine desulfurase activity"/>
    <property type="evidence" value="ECO:0007669"/>
    <property type="project" value="UniProtKB-EC"/>
</dbReference>
<feature type="domain" description="Aminotransferase class V" evidence="15">
    <location>
        <begin position="5"/>
        <end position="366"/>
    </location>
</feature>
<dbReference type="InterPro" id="IPR015421">
    <property type="entry name" value="PyrdxlP-dep_Trfase_major"/>
</dbReference>
<dbReference type="InterPro" id="IPR016454">
    <property type="entry name" value="Cysteine_dSase"/>
</dbReference>
<comment type="catalytic activity">
    <reaction evidence="13">
        <text>(sulfur carrier)-H + L-cysteine = (sulfur carrier)-SH + L-alanine</text>
        <dbReference type="Rhea" id="RHEA:43892"/>
        <dbReference type="Rhea" id="RHEA-COMP:14737"/>
        <dbReference type="Rhea" id="RHEA-COMP:14739"/>
        <dbReference type="ChEBI" id="CHEBI:29917"/>
        <dbReference type="ChEBI" id="CHEBI:35235"/>
        <dbReference type="ChEBI" id="CHEBI:57972"/>
        <dbReference type="ChEBI" id="CHEBI:64428"/>
        <dbReference type="EC" id="2.8.1.7"/>
    </reaction>
</comment>
<keyword evidence="7" id="KW-0479">Metal-binding</keyword>
<comment type="caution">
    <text evidence="16">The sequence shown here is derived from an EMBL/GenBank/DDBJ whole genome shotgun (WGS) entry which is preliminary data.</text>
</comment>
<dbReference type="InterPro" id="IPR015424">
    <property type="entry name" value="PyrdxlP-dep_Trfase"/>
</dbReference>
<evidence type="ECO:0000256" key="11">
    <source>
        <dbReference type="ARBA" id="ARBA00023231"/>
    </source>
</evidence>
<keyword evidence="8" id="KW-0663">Pyridoxal phosphate</keyword>
<dbReference type="AlphaFoldDB" id="A0A846N208"/>
<reference evidence="16 17" key="1">
    <citation type="submission" date="2020-03" db="EMBL/GenBank/DDBJ databases">
        <title>Genomic Encyclopedia of Type Strains, Phase IV (KMG-IV): sequencing the most valuable type-strain genomes for metagenomic binning, comparative biology and taxonomic classification.</title>
        <authorList>
            <person name="Goeker M."/>
        </authorList>
    </citation>
    <scope>NUCLEOTIDE SEQUENCE [LARGE SCALE GENOMIC DNA]</scope>
    <source>
        <strain evidence="16 17">DSM 19867</strain>
    </source>
</reference>
<dbReference type="EC" id="2.8.1.7" evidence="4"/>
<protein>
    <recommendedName>
        <fullName evidence="5">Cysteine desulfurase</fullName>
        <ecNumber evidence="4">2.8.1.7</ecNumber>
    </recommendedName>
    <alternativeName>
        <fullName evidence="12">Nitrogenase metalloclusters biosynthesis protein NifS</fullName>
    </alternativeName>
</protein>
<keyword evidence="17" id="KW-1185">Reference proteome</keyword>
<evidence type="ECO:0000256" key="10">
    <source>
        <dbReference type="ARBA" id="ARBA00023014"/>
    </source>
</evidence>
<evidence type="ECO:0000256" key="7">
    <source>
        <dbReference type="ARBA" id="ARBA00022723"/>
    </source>
</evidence>
<evidence type="ECO:0000313" key="16">
    <source>
        <dbReference type="EMBL" id="NIK89177.1"/>
    </source>
</evidence>
<evidence type="ECO:0000256" key="12">
    <source>
        <dbReference type="ARBA" id="ARBA00031911"/>
    </source>
</evidence>
<dbReference type="Gene3D" id="3.40.640.10">
    <property type="entry name" value="Type I PLP-dependent aspartate aminotransferase-like (Major domain)"/>
    <property type="match status" value="1"/>
</dbReference>
<keyword evidence="10" id="KW-0411">Iron-sulfur</keyword>
<evidence type="ECO:0000256" key="5">
    <source>
        <dbReference type="ARBA" id="ARBA00013558"/>
    </source>
</evidence>
<evidence type="ECO:0000259" key="15">
    <source>
        <dbReference type="Pfam" id="PF00266"/>
    </source>
</evidence>
<dbReference type="PANTHER" id="PTHR11601:SF34">
    <property type="entry name" value="CYSTEINE DESULFURASE"/>
    <property type="match status" value="1"/>
</dbReference>
<comment type="cofactor">
    <cofactor evidence="1 14">
        <name>pyridoxal 5'-phosphate</name>
        <dbReference type="ChEBI" id="CHEBI:597326"/>
    </cofactor>
</comment>
<dbReference type="InterPro" id="IPR000192">
    <property type="entry name" value="Aminotrans_V_dom"/>
</dbReference>
<sequence>MRWAYFDNNATTRTAPEVVEAMLPFFTGSFGNPSSSHDFGKAAAVAMSGARRQVQTLIGAEHEQEIVFTSGATEANNAALLQALRREDRNEVIVSTVEHPAILGVVADQEKHHGVIVHRIGVDGRGRLDMVALTRVLSRRTALVSVMWANNETGTIFPVAEIAALAHEAGALMHCDAVQAVGKLPIDVKSTKIDMLSLSAHKFHGPKGIGALYLRKSTKFRAFLRGGRQERARRAGTENVPAIVGLGKAAELAVQRLPEDGLRIAALRDRLEHAVLICIEGSAVLGDREHRVPGTSAIAFAGADSEEVLFRLNKAGIAASSGSACTSGNIEPSHVLKAMRVPYASAMGAVRFSLSRANTAEDIEHLMQVLPGIVAGSRSPSAALAS</sequence>
<accession>A0A846N208</accession>
<dbReference type="InterPro" id="IPR015422">
    <property type="entry name" value="PyrdxlP-dep_Trfase_small"/>
</dbReference>
<gene>
    <name evidence="16" type="ORF">FHS83_002495</name>
</gene>
<evidence type="ECO:0000256" key="2">
    <source>
        <dbReference type="ARBA" id="ARBA00003120"/>
    </source>
</evidence>
<proteinExistence type="inferred from homology"/>
<evidence type="ECO:0000256" key="8">
    <source>
        <dbReference type="ARBA" id="ARBA00022898"/>
    </source>
</evidence>
<dbReference type="PANTHER" id="PTHR11601">
    <property type="entry name" value="CYSTEINE DESULFURYLASE FAMILY MEMBER"/>
    <property type="match status" value="1"/>
</dbReference>
<evidence type="ECO:0000256" key="9">
    <source>
        <dbReference type="ARBA" id="ARBA00023004"/>
    </source>
</evidence>